<reference evidence="1 2" key="1">
    <citation type="journal article" date="2016" name="Nat. Commun.">
        <title>Thousands of microbial genomes shed light on interconnected biogeochemical processes in an aquifer system.</title>
        <authorList>
            <person name="Anantharaman K."/>
            <person name="Brown C.T."/>
            <person name="Hug L.A."/>
            <person name="Sharon I."/>
            <person name="Castelle C.J."/>
            <person name="Probst A.J."/>
            <person name="Thomas B.C."/>
            <person name="Singh A."/>
            <person name="Wilkins M.J."/>
            <person name="Karaoz U."/>
            <person name="Brodie E.L."/>
            <person name="Williams K.H."/>
            <person name="Hubbard S.S."/>
            <person name="Banfield J.F."/>
        </authorList>
    </citation>
    <scope>NUCLEOTIDE SEQUENCE [LARGE SCALE GENOMIC DNA]</scope>
</reference>
<proteinExistence type="predicted"/>
<comment type="caution">
    <text evidence="1">The sequence shown here is derived from an EMBL/GenBank/DDBJ whole genome shotgun (WGS) entry which is preliminary data.</text>
</comment>
<evidence type="ECO:0000313" key="2">
    <source>
        <dbReference type="Proteomes" id="UP000178583"/>
    </source>
</evidence>
<protein>
    <submittedName>
        <fullName evidence="1">Uncharacterized protein</fullName>
    </submittedName>
</protein>
<sequence length="74" mass="8399">MKTKVRYTKGVSDPTATGAEWVSIHAYHDGSHFVWRVYYEGERLPSRLPSDNGVAMIHIVAAQMLFDFVEVESL</sequence>
<dbReference type="AlphaFoldDB" id="A0A1F5E6V5"/>
<dbReference type="Proteomes" id="UP000178583">
    <property type="component" value="Unassembled WGS sequence"/>
</dbReference>
<organism evidence="1 2">
    <name type="scientific">Candidatus Berkelbacteria bacterium RIFOXYA2_FULL_43_10</name>
    <dbReference type="NCBI Taxonomy" id="1797472"/>
    <lineage>
        <taxon>Bacteria</taxon>
        <taxon>Candidatus Berkelbacteria</taxon>
    </lineage>
</organism>
<gene>
    <name evidence="1" type="ORF">A2215_01595</name>
</gene>
<accession>A0A1F5E6V5</accession>
<evidence type="ECO:0000313" key="1">
    <source>
        <dbReference type="EMBL" id="OGD63139.1"/>
    </source>
</evidence>
<dbReference type="EMBL" id="MEZY01000038">
    <property type="protein sequence ID" value="OGD63139.1"/>
    <property type="molecule type" value="Genomic_DNA"/>
</dbReference>
<name>A0A1F5E6V5_9BACT</name>